<organism evidence="3 4">
    <name type="scientific">Stieleria varia</name>
    <dbReference type="NCBI Taxonomy" id="2528005"/>
    <lineage>
        <taxon>Bacteria</taxon>
        <taxon>Pseudomonadati</taxon>
        <taxon>Planctomycetota</taxon>
        <taxon>Planctomycetia</taxon>
        <taxon>Pirellulales</taxon>
        <taxon>Pirellulaceae</taxon>
        <taxon>Stieleria</taxon>
    </lineage>
</organism>
<dbReference type="SMART" id="SM00564">
    <property type="entry name" value="PQQ"/>
    <property type="match status" value="3"/>
</dbReference>
<dbReference type="InterPro" id="IPR011047">
    <property type="entry name" value="Quinoprotein_ADH-like_sf"/>
</dbReference>
<feature type="chain" id="PRO_5022752561" evidence="1">
    <location>
        <begin position="30"/>
        <end position="438"/>
    </location>
</feature>
<keyword evidence="4" id="KW-1185">Reference proteome</keyword>
<evidence type="ECO:0000313" key="4">
    <source>
        <dbReference type="Proteomes" id="UP000320176"/>
    </source>
</evidence>
<dbReference type="EMBL" id="SJPN01000008">
    <property type="protein sequence ID" value="TWT93822.1"/>
    <property type="molecule type" value="Genomic_DNA"/>
</dbReference>
<dbReference type="PANTHER" id="PTHR34512:SF30">
    <property type="entry name" value="OUTER MEMBRANE PROTEIN ASSEMBLY FACTOR BAMB"/>
    <property type="match status" value="1"/>
</dbReference>
<dbReference type="RefSeq" id="WP_146522646.1">
    <property type="nucleotide sequence ID" value="NZ_CP151726.1"/>
</dbReference>
<feature type="domain" description="Pyrrolo-quinoline quinone repeat" evidence="2">
    <location>
        <begin position="318"/>
        <end position="391"/>
    </location>
</feature>
<dbReference type="Gene3D" id="2.130.10.10">
    <property type="entry name" value="YVTN repeat-like/Quinoprotein amine dehydrogenase"/>
    <property type="match status" value="2"/>
</dbReference>
<evidence type="ECO:0000259" key="2">
    <source>
        <dbReference type="Pfam" id="PF13360"/>
    </source>
</evidence>
<dbReference type="InterPro" id="IPR002372">
    <property type="entry name" value="PQQ_rpt_dom"/>
</dbReference>
<proteinExistence type="predicted"/>
<gene>
    <name evidence="3" type="ORF">Pla52n_56500</name>
</gene>
<comment type="caution">
    <text evidence="3">The sequence shown here is derived from an EMBL/GenBank/DDBJ whole genome shotgun (WGS) entry which is preliminary data.</text>
</comment>
<feature type="signal peptide" evidence="1">
    <location>
        <begin position="1"/>
        <end position="29"/>
    </location>
</feature>
<name>A0A5C6A1U2_9BACT</name>
<evidence type="ECO:0000256" key="1">
    <source>
        <dbReference type="SAM" id="SignalP"/>
    </source>
</evidence>
<feature type="domain" description="Pyrrolo-quinoline quinone repeat" evidence="2">
    <location>
        <begin position="58"/>
        <end position="211"/>
    </location>
</feature>
<dbReference type="Pfam" id="PF13360">
    <property type="entry name" value="PQQ_2"/>
    <property type="match status" value="2"/>
</dbReference>
<accession>A0A5C6A1U2</accession>
<dbReference type="SUPFAM" id="SSF50998">
    <property type="entry name" value="Quinoprotein alcohol dehydrogenase-like"/>
    <property type="match status" value="1"/>
</dbReference>
<dbReference type="PANTHER" id="PTHR34512">
    <property type="entry name" value="CELL SURFACE PROTEIN"/>
    <property type="match status" value="1"/>
</dbReference>
<dbReference type="OrthoDB" id="244732at2"/>
<reference evidence="3 4" key="1">
    <citation type="submission" date="2019-02" db="EMBL/GenBank/DDBJ databases">
        <title>Deep-cultivation of Planctomycetes and their phenomic and genomic characterization uncovers novel biology.</title>
        <authorList>
            <person name="Wiegand S."/>
            <person name="Jogler M."/>
            <person name="Boedeker C."/>
            <person name="Pinto D."/>
            <person name="Vollmers J."/>
            <person name="Rivas-Marin E."/>
            <person name="Kohn T."/>
            <person name="Peeters S.H."/>
            <person name="Heuer A."/>
            <person name="Rast P."/>
            <person name="Oberbeckmann S."/>
            <person name="Bunk B."/>
            <person name="Jeske O."/>
            <person name="Meyerdierks A."/>
            <person name="Storesund J.E."/>
            <person name="Kallscheuer N."/>
            <person name="Luecker S."/>
            <person name="Lage O.M."/>
            <person name="Pohl T."/>
            <person name="Merkel B.J."/>
            <person name="Hornburger P."/>
            <person name="Mueller R.-W."/>
            <person name="Bruemmer F."/>
            <person name="Labrenz M."/>
            <person name="Spormann A.M."/>
            <person name="Op Den Camp H."/>
            <person name="Overmann J."/>
            <person name="Amann R."/>
            <person name="Jetten M.S.M."/>
            <person name="Mascher T."/>
            <person name="Medema M.H."/>
            <person name="Devos D.P."/>
            <person name="Kaster A.-K."/>
            <person name="Ovreas L."/>
            <person name="Rohde M."/>
            <person name="Galperin M.Y."/>
            <person name="Jogler C."/>
        </authorList>
    </citation>
    <scope>NUCLEOTIDE SEQUENCE [LARGE SCALE GENOMIC DNA]</scope>
    <source>
        <strain evidence="3 4">Pla52n</strain>
    </source>
</reference>
<evidence type="ECO:0000313" key="3">
    <source>
        <dbReference type="EMBL" id="TWT93822.1"/>
    </source>
</evidence>
<protein>
    <submittedName>
        <fullName evidence="3">Outer membrane biogenesis protein BamB</fullName>
    </submittedName>
</protein>
<dbReference type="Proteomes" id="UP000320176">
    <property type="component" value="Unassembled WGS sequence"/>
</dbReference>
<dbReference type="InterPro" id="IPR018391">
    <property type="entry name" value="PQQ_b-propeller_rpt"/>
</dbReference>
<keyword evidence="1" id="KW-0732">Signal</keyword>
<sequence precursor="true">MRTQFSLAQSCTAAILVIFSLYASGISSAADVASWPQWRGPEQNGFAPGDSFPTVWSETNGTKWRLELPGRGGSTPVVAGGKAFLTAGADEKNHLLAVDVKTGKLDWQVELGGDAGGKHQKGSGANPSPVTDGESVYAYFRSGDLACVSLAGEIQWQINLQKEFGEDSLWWDLGTSPLLTDNAVVVAVMQTGPSYLVAFEKTTGKQLWKTERKVLAPEESAQSYTTPVNVTINGLPGIAVMGADHLTLNDAKSGKELARLGGFNPEERTRERSISSPVAHNGIVVCPYQRGQSLTAVRISELANGKGKAAIAWFRDDLGSDVPTPAAHDGRVYVVSDDKQMRGLVACLDNETGKTIWEVQIPKSRKSFSSSPLVAGDHLYVTGEDAAVYVIGPLSSAQPTVVATNVVTDSDPTTVSSPVPAGDNLLLRTRNRLYCFGK</sequence>
<dbReference type="InterPro" id="IPR015943">
    <property type="entry name" value="WD40/YVTN_repeat-like_dom_sf"/>
</dbReference>
<dbReference type="AlphaFoldDB" id="A0A5C6A1U2"/>